<name>A0A0R1VL27_9LACO</name>
<dbReference type="PANTHER" id="PTHR43479">
    <property type="entry name" value="ACREF/ENVCD OPERON REPRESSOR-RELATED"/>
    <property type="match status" value="1"/>
</dbReference>
<evidence type="ECO:0000256" key="2">
    <source>
        <dbReference type="PROSITE-ProRule" id="PRU00335"/>
    </source>
</evidence>
<evidence type="ECO:0000256" key="1">
    <source>
        <dbReference type="ARBA" id="ARBA00023125"/>
    </source>
</evidence>
<sequence length="187" mass="21977">MKYDLSKKPTRGAQRTLTAFFKTMLGLLSKKAFETISVNEICQVSNFPRATFYNYFDDKYDLVDYCWHVLAAEIEVDQITKVESDKALIVYFDRLYEIFEKNQELLNNILKNNAFSGTLVTSFINYLKNIMQKIFYESLNYSKSEIPTQLMADHCSETVLLILEWIFLKQKPTTKEQAHKYLETLLD</sequence>
<dbReference type="InterPro" id="IPR009057">
    <property type="entry name" value="Homeodomain-like_sf"/>
</dbReference>
<dbReference type="Proteomes" id="UP000051966">
    <property type="component" value="Unassembled WGS sequence"/>
</dbReference>
<evidence type="ECO:0000259" key="3">
    <source>
        <dbReference type="PROSITE" id="PS50977"/>
    </source>
</evidence>
<dbReference type="Gene3D" id="1.10.357.10">
    <property type="entry name" value="Tetracycline Repressor, domain 2"/>
    <property type="match status" value="1"/>
</dbReference>
<protein>
    <submittedName>
        <fullName evidence="4">Transcriptional regulator</fullName>
    </submittedName>
</protein>
<dbReference type="PANTHER" id="PTHR43479:SF7">
    <property type="entry name" value="TETR-FAMILY TRANSCRIPTIONAL REGULATOR"/>
    <property type="match status" value="1"/>
</dbReference>
<evidence type="ECO:0000313" key="4">
    <source>
        <dbReference type="EMBL" id="KRM06369.1"/>
    </source>
</evidence>
<organism evidence="4 5">
    <name type="scientific">Lentilactobacillus farraginis DSM 18382 = JCM 14108</name>
    <dbReference type="NCBI Taxonomy" id="1423743"/>
    <lineage>
        <taxon>Bacteria</taxon>
        <taxon>Bacillati</taxon>
        <taxon>Bacillota</taxon>
        <taxon>Bacilli</taxon>
        <taxon>Lactobacillales</taxon>
        <taxon>Lactobacillaceae</taxon>
        <taxon>Lentilactobacillus</taxon>
    </lineage>
</organism>
<keyword evidence="1 2" id="KW-0238">DNA-binding</keyword>
<dbReference type="InterPro" id="IPR001647">
    <property type="entry name" value="HTH_TetR"/>
</dbReference>
<feature type="DNA-binding region" description="H-T-H motif" evidence="2">
    <location>
        <begin position="37"/>
        <end position="56"/>
    </location>
</feature>
<reference evidence="4 5" key="1">
    <citation type="journal article" date="2015" name="Genome Announc.">
        <title>Expanding the biotechnology potential of lactobacilli through comparative genomics of 213 strains and associated genera.</title>
        <authorList>
            <person name="Sun Z."/>
            <person name="Harris H.M."/>
            <person name="McCann A."/>
            <person name="Guo C."/>
            <person name="Argimon S."/>
            <person name="Zhang W."/>
            <person name="Yang X."/>
            <person name="Jeffery I.B."/>
            <person name="Cooney J.C."/>
            <person name="Kagawa T.F."/>
            <person name="Liu W."/>
            <person name="Song Y."/>
            <person name="Salvetti E."/>
            <person name="Wrobel A."/>
            <person name="Rasinkangas P."/>
            <person name="Parkhill J."/>
            <person name="Rea M.C."/>
            <person name="O'Sullivan O."/>
            <person name="Ritari J."/>
            <person name="Douillard F.P."/>
            <person name="Paul Ross R."/>
            <person name="Yang R."/>
            <person name="Briner A.E."/>
            <person name="Felis G.E."/>
            <person name="de Vos W.M."/>
            <person name="Barrangou R."/>
            <person name="Klaenhammer T.R."/>
            <person name="Caufield P.W."/>
            <person name="Cui Y."/>
            <person name="Zhang H."/>
            <person name="O'Toole P.W."/>
        </authorList>
    </citation>
    <scope>NUCLEOTIDE SEQUENCE [LARGE SCALE GENOMIC DNA]</scope>
    <source>
        <strain evidence="4 5">DSM 18382</strain>
    </source>
</reference>
<evidence type="ECO:0000313" key="5">
    <source>
        <dbReference type="Proteomes" id="UP000051966"/>
    </source>
</evidence>
<dbReference type="PATRIC" id="fig|1423743.5.peg.657"/>
<dbReference type="RefSeq" id="WP_056984019.1">
    <property type="nucleotide sequence ID" value="NZ_AZFY01000104.1"/>
</dbReference>
<dbReference type="PROSITE" id="PS50977">
    <property type="entry name" value="HTH_TETR_2"/>
    <property type="match status" value="1"/>
</dbReference>
<gene>
    <name evidence="4" type="ORF">FD41_GL000643</name>
</gene>
<accession>A0A0R1VL27</accession>
<dbReference type="SUPFAM" id="SSF46689">
    <property type="entry name" value="Homeodomain-like"/>
    <property type="match status" value="1"/>
</dbReference>
<dbReference type="InterPro" id="IPR050624">
    <property type="entry name" value="HTH-type_Tx_Regulator"/>
</dbReference>
<proteinExistence type="predicted"/>
<dbReference type="Pfam" id="PF00440">
    <property type="entry name" value="TetR_N"/>
    <property type="match status" value="1"/>
</dbReference>
<dbReference type="OrthoDB" id="9810250at2"/>
<comment type="caution">
    <text evidence="4">The sequence shown here is derived from an EMBL/GenBank/DDBJ whole genome shotgun (WGS) entry which is preliminary data.</text>
</comment>
<dbReference type="GO" id="GO:0003677">
    <property type="term" value="F:DNA binding"/>
    <property type="evidence" value="ECO:0007669"/>
    <property type="project" value="UniProtKB-UniRule"/>
</dbReference>
<feature type="domain" description="HTH tetR-type" evidence="3">
    <location>
        <begin position="14"/>
        <end position="74"/>
    </location>
</feature>
<keyword evidence="5" id="KW-1185">Reference proteome</keyword>
<dbReference type="EMBL" id="AZFY01000104">
    <property type="protein sequence ID" value="KRM06369.1"/>
    <property type="molecule type" value="Genomic_DNA"/>
</dbReference>
<dbReference type="AlphaFoldDB" id="A0A0R1VL27"/>